<evidence type="ECO:0000256" key="6">
    <source>
        <dbReference type="SAM" id="Phobius"/>
    </source>
</evidence>
<evidence type="ECO:0000313" key="10">
    <source>
        <dbReference type="Proteomes" id="UP000260823"/>
    </source>
</evidence>
<dbReference type="OrthoDB" id="5933722at2"/>
<evidence type="ECO:0000259" key="7">
    <source>
        <dbReference type="Pfam" id="PF02687"/>
    </source>
</evidence>
<dbReference type="PANTHER" id="PTHR30572">
    <property type="entry name" value="MEMBRANE COMPONENT OF TRANSPORTER-RELATED"/>
    <property type="match status" value="1"/>
</dbReference>
<dbReference type="GO" id="GO:0005886">
    <property type="term" value="C:plasma membrane"/>
    <property type="evidence" value="ECO:0007669"/>
    <property type="project" value="UniProtKB-SubCell"/>
</dbReference>
<dbReference type="InterPro" id="IPR050250">
    <property type="entry name" value="Macrolide_Exporter_MacB"/>
</dbReference>
<reference evidence="9 10" key="1">
    <citation type="submission" date="2018-08" db="EMBL/GenBank/DDBJ databases">
        <title>Mucilaginibacter terrae sp. nov., isolated from manganese diggings.</title>
        <authorList>
            <person name="Huang Y."/>
            <person name="Zhou Z."/>
        </authorList>
    </citation>
    <scope>NUCLEOTIDE SEQUENCE [LARGE SCALE GENOMIC DNA]</scope>
    <source>
        <strain evidence="9 10">ZH6</strain>
    </source>
</reference>
<proteinExistence type="predicted"/>
<keyword evidence="4 6" id="KW-1133">Transmembrane helix</keyword>
<feature type="domain" description="MacB-like periplasmic core" evidence="8">
    <location>
        <begin position="20"/>
        <end position="249"/>
    </location>
</feature>
<evidence type="ECO:0000256" key="4">
    <source>
        <dbReference type="ARBA" id="ARBA00022989"/>
    </source>
</evidence>
<evidence type="ECO:0000259" key="8">
    <source>
        <dbReference type="Pfam" id="PF12704"/>
    </source>
</evidence>
<dbReference type="EMBL" id="QWDE01000001">
    <property type="protein sequence ID" value="RFZ84476.1"/>
    <property type="molecule type" value="Genomic_DNA"/>
</dbReference>
<keyword evidence="2" id="KW-1003">Cell membrane</keyword>
<keyword evidence="10" id="KW-1185">Reference proteome</keyword>
<evidence type="ECO:0000256" key="3">
    <source>
        <dbReference type="ARBA" id="ARBA00022692"/>
    </source>
</evidence>
<feature type="transmembrane region" description="Helical" evidence="6">
    <location>
        <begin position="677"/>
        <end position="698"/>
    </location>
</feature>
<dbReference type="GO" id="GO:0022857">
    <property type="term" value="F:transmembrane transporter activity"/>
    <property type="evidence" value="ECO:0007669"/>
    <property type="project" value="TreeGrafter"/>
</dbReference>
<dbReference type="Proteomes" id="UP000260823">
    <property type="component" value="Unassembled WGS sequence"/>
</dbReference>
<feature type="transmembrane region" description="Helical" evidence="6">
    <location>
        <begin position="710"/>
        <end position="738"/>
    </location>
</feature>
<feature type="transmembrane region" description="Helical" evidence="6">
    <location>
        <begin position="758"/>
        <end position="783"/>
    </location>
</feature>
<sequence length="797" mass="88028">MIKNYIKIAFRNIIRQKMYSAINIGGLAIGLGVCITIMMYVSHEMTYDRFQKDGERIFGLQAALNMGGNKMNVAYMSYATGPVAQQTQPGVESYLRTMLYYKPLVVTMPQSPQQKIIEQDLLFADAGFFDFFSYKLLAGSKKDVLIKPFSVVISKNMANKYFGKENPVGKTITIKTDSTYTYQVTGVAENSPSNSSIKYNFIVSNQTLPIIKEGKNAVQGSAVGPGSHGVYLKLKNVSDTAGVKRGLETLAKNNKVFEGLTFSLTALPDMHLKSNFGDSSNTKYLKIFPLVALLILLLALVNYMSLSTARSTLRAKEVGVRKVSGAGRKTIAIQFYIESAIFTLIAFILGYVLCYALRPWFTNVLQLQIDSSFLYSPLVLSLLAALFVVTVVIAGGYPSLVLSAFKPADTLKGKMSLKTGGATVRKVFTTFQFAISVGLIVCGIIIDRQLYFFRHTDTGVDRENVLMIPVTNSFGSNYPAFKRDVQSLAGIANTATSHYAMFKGYDMLFISGKTKEESVALANLTVDENYVNTLNLKWKIPPISPAALKGKNKVVINEQAINELHLKANPVGSFIESGEERFEVTGVLKNFNFSSMQSAIQPLGLFIAPDTTKVWAKVRCELFAKITPNTNLPTLLERLQSIYKKYDSETPFSYTFMDDAFNEQYKAEDRLASIFSIFTYITVALAAMGLFGLTAFTIQQRSKEISIRKVLGASVSTITSLLSADLVKLVILSVVLASPVAWWAMHSWLQNFAYRIDISWWMFVTAGTIAVITAVATISYHAIKAAIANPVKSLRSE</sequence>
<feature type="transmembrane region" description="Helical" evidence="6">
    <location>
        <begin position="426"/>
        <end position="446"/>
    </location>
</feature>
<dbReference type="Pfam" id="PF12704">
    <property type="entry name" value="MacB_PCD"/>
    <property type="match status" value="2"/>
</dbReference>
<name>A0A3E2NTY9_9SPHI</name>
<organism evidence="9 10">
    <name type="scientific">Mucilaginibacter terrenus</name>
    <dbReference type="NCBI Taxonomy" id="2482727"/>
    <lineage>
        <taxon>Bacteria</taxon>
        <taxon>Pseudomonadati</taxon>
        <taxon>Bacteroidota</taxon>
        <taxon>Sphingobacteriia</taxon>
        <taxon>Sphingobacteriales</taxon>
        <taxon>Sphingobacteriaceae</taxon>
        <taxon>Mucilaginibacter</taxon>
    </lineage>
</organism>
<keyword evidence="3 6" id="KW-0812">Transmembrane</keyword>
<evidence type="ECO:0000256" key="1">
    <source>
        <dbReference type="ARBA" id="ARBA00004651"/>
    </source>
</evidence>
<feature type="transmembrane region" description="Helical" evidence="6">
    <location>
        <begin position="21"/>
        <end position="41"/>
    </location>
</feature>
<dbReference type="Pfam" id="PF02687">
    <property type="entry name" value="FtsX"/>
    <property type="match status" value="2"/>
</dbReference>
<feature type="domain" description="MacB-like periplasmic core" evidence="8">
    <location>
        <begin position="462"/>
        <end position="641"/>
    </location>
</feature>
<feature type="domain" description="ABC3 transporter permease C-terminal" evidence="7">
    <location>
        <begin position="677"/>
        <end position="789"/>
    </location>
</feature>
<keyword evidence="5 6" id="KW-0472">Membrane</keyword>
<dbReference type="AlphaFoldDB" id="A0A3E2NTY9"/>
<gene>
    <name evidence="9" type="ORF">DYU05_02330</name>
</gene>
<dbReference type="PANTHER" id="PTHR30572:SF18">
    <property type="entry name" value="ABC-TYPE MACROLIDE FAMILY EXPORT SYSTEM PERMEASE COMPONENT 2"/>
    <property type="match status" value="1"/>
</dbReference>
<evidence type="ECO:0000313" key="9">
    <source>
        <dbReference type="EMBL" id="RFZ84476.1"/>
    </source>
</evidence>
<evidence type="ECO:0000256" key="5">
    <source>
        <dbReference type="ARBA" id="ARBA00023136"/>
    </source>
</evidence>
<accession>A0A3E2NTY9</accession>
<feature type="transmembrane region" description="Helical" evidence="6">
    <location>
        <begin position="335"/>
        <end position="358"/>
    </location>
</feature>
<protein>
    <submittedName>
        <fullName evidence="9">ABC transporter permease</fullName>
    </submittedName>
</protein>
<comment type="caution">
    <text evidence="9">The sequence shown here is derived from an EMBL/GenBank/DDBJ whole genome shotgun (WGS) entry which is preliminary data.</text>
</comment>
<dbReference type="InterPro" id="IPR003838">
    <property type="entry name" value="ABC3_permease_C"/>
</dbReference>
<dbReference type="RefSeq" id="WP_117381365.1">
    <property type="nucleotide sequence ID" value="NZ_QWDE01000001.1"/>
</dbReference>
<feature type="domain" description="ABC3 transporter permease C-terminal" evidence="7">
    <location>
        <begin position="290"/>
        <end position="403"/>
    </location>
</feature>
<dbReference type="InterPro" id="IPR025857">
    <property type="entry name" value="MacB_PCD"/>
</dbReference>
<evidence type="ECO:0000256" key="2">
    <source>
        <dbReference type="ARBA" id="ARBA00022475"/>
    </source>
</evidence>
<comment type="subcellular location">
    <subcellularLocation>
        <location evidence="1">Cell membrane</location>
        <topology evidence="1">Multi-pass membrane protein</topology>
    </subcellularLocation>
</comment>
<feature type="transmembrane region" description="Helical" evidence="6">
    <location>
        <begin position="287"/>
        <end position="306"/>
    </location>
</feature>
<feature type="transmembrane region" description="Helical" evidence="6">
    <location>
        <begin position="378"/>
        <end position="405"/>
    </location>
</feature>